<evidence type="ECO:0000313" key="3">
    <source>
        <dbReference type="EMBL" id="AXY73857.1"/>
    </source>
</evidence>
<feature type="transmembrane region" description="Helical" evidence="1">
    <location>
        <begin position="91"/>
        <end position="110"/>
    </location>
</feature>
<keyword evidence="1" id="KW-0812">Transmembrane</keyword>
<keyword evidence="3" id="KW-0645">Protease</keyword>
<dbReference type="PANTHER" id="PTHR39430:SF1">
    <property type="entry name" value="PROTEASE"/>
    <property type="match status" value="1"/>
</dbReference>
<evidence type="ECO:0000256" key="1">
    <source>
        <dbReference type="SAM" id="Phobius"/>
    </source>
</evidence>
<dbReference type="InterPro" id="IPR003675">
    <property type="entry name" value="Rce1/LyrA-like_dom"/>
</dbReference>
<organism evidence="3 4">
    <name type="scientific">Paraflavitalea soli</name>
    <dbReference type="NCBI Taxonomy" id="2315862"/>
    <lineage>
        <taxon>Bacteria</taxon>
        <taxon>Pseudomonadati</taxon>
        <taxon>Bacteroidota</taxon>
        <taxon>Chitinophagia</taxon>
        <taxon>Chitinophagales</taxon>
        <taxon>Chitinophagaceae</taxon>
        <taxon>Paraflavitalea</taxon>
    </lineage>
</organism>
<keyword evidence="3" id="KW-0378">Hydrolase</keyword>
<dbReference type="Pfam" id="PF02517">
    <property type="entry name" value="Rce1-like"/>
    <property type="match status" value="1"/>
</dbReference>
<dbReference type="EMBL" id="CP032157">
    <property type="protein sequence ID" value="AXY73857.1"/>
    <property type="molecule type" value="Genomic_DNA"/>
</dbReference>
<feature type="transmembrane region" description="Helical" evidence="1">
    <location>
        <begin position="180"/>
        <end position="201"/>
    </location>
</feature>
<accession>A0A3B7MJQ3</accession>
<gene>
    <name evidence="3" type="ORF">D3H65_07625</name>
</gene>
<dbReference type="PANTHER" id="PTHR39430">
    <property type="entry name" value="MEMBRANE-ASSOCIATED PROTEASE-RELATED"/>
    <property type="match status" value="1"/>
</dbReference>
<keyword evidence="3" id="KW-0482">Metalloprotease</keyword>
<feature type="transmembrane region" description="Helical" evidence="1">
    <location>
        <begin position="52"/>
        <end position="71"/>
    </location>
</feature>
<dbReference type="GO" id="GO:0006508">
    <property type="term" value="P:proteolysis"/>
    <property type="evidence" value="ECO:0007669"/>
    <property type="project" value="UniProtKB-KW"/>
</dbReference>
<name>A0A3B7MJQ3_9BACT</name>
<reference evidence="3 4" key="1">
    <citation type="submission" date="2018-09" db="EMBL/GenBank/DDBJ databases">
        <title>Genome sequencing of strain 6GH32-13.</title>
        <authorList>
            <person name="Weon H.-Y."/>
            <person name="Heo J."/>
            <person name="Kwon S.-W."/>
        </authorList>
    </citation>
    <scope>NUCLEOTIDE SEQUENCE [LARGE SCALE GENOMIC DNA]</scope>
    <source>
        <strain evidence="3 4">5GH32-13</strain>
    </source>
</reference>
<feature type="transmembrane region" description="Helical" evidence="1">
    <location>
        <begin position="153"/>
        <end position="173"/>
    </location>
</feature>
<sequence>MRSGMRNKVQEISLKWYYTLGRVLCFYIGCIVIFAAISGLTKSLSGRIADHITMFLATLLTFLLILLFVRWEKLSLNDVGLIPGRKSASRFFTGYLIGLAMAITQAMIVLGFGHSQLIFITTITTGKIFSSLLLFFLVAAREELVFRSYALRSLSYVLKAGIALTIITIIFILEHVVAGMTWEMAIVGIGMGGVLFGLAALRTRGLALPLGLHSAWNFGQWSMGFKGEPGIWEAIIEKGYETRVQNVGMLAFVLVMLLAIAGILVFYKTKESQRKRASR</sequence>
<keyword evidence="1" id="KW-0472">Membrane</keyword>
<dbReference type="KEGG" id="pseg:D3H65_07625"/>
<feature type="transmembrane region" description="Helical" evidence="1">
    <location>
        <begin position="247"/>
        <end position="267"/>
    </location>
</feature>
<dbReference type="AlphaFoldDB" id="A0A3B7MJQ3"/>
<dbReference type="OrthoDB" id="324900at2"/>
<dbReference type="GO" id="GO:0008237">
    <property type="term" value="F:metallopeptidase activity"/>
    <property type="evidence" value="ECO:0007669"/>
    <property type="project" value="UniProtKB-KW"/>
</dbReference>
<feature type="transmembrane region" description="Helical" evidence="1">
    <location>
        <begin position="20"/>
        <end position="40"/>
    </location>
</feature>
<evidence type="ECO:0000313" key="4">
    <source>
        <dbReference type="Proteomes" id="UP000263900"/>
    </source>
</evidence>
<keyword evidence="4" id="KW-1185">Reference proteome</keyword>
<feature type="domain" description="CAAX prenyl protease 2/Lysostaphin resistance protein A-like" evidence="2">
    <location>
        <begin position="128"/>
        <end position="218"/>
    </location>
</feature>
<dbReference type="Proteomes" id="UP000263900">
    <property type="component" value="Chromosome"/>
</dbReference>
<dbReference type="GO" id="GO:0080120">
    <property type="term" value="P:CAAX-box protein maturation"/>
    <property type="evidence" value="ECO:0007669"/>
    <property type="project" value="UniProtKB-ARBA"/>
</dbReference>
<proteinExistence type="predicted"/>
<protein>
    <submittedName>
        <fullName evidence="3">CPBP family intramembrane metalloprotease</fullName>
    </submittedName>
</protein>
<keyword evidence="1" id="KW-1133">Transmembrane helix</keyword>
<feature type="transmembrane region" description="Helical" evidence="1">
    <location>
        <begin position="117"/>
        <end position="141"/>
    </location>
</feature>
<evidence type="ECO:0000259" key="2">
    <source>
        <dbReference type="Pfam" id="PF02517"/>
    </source>
</evidence>
<dbReference type="GO" id="GO:0004175">
    <property type="term" value="F:endopeptidase activity"/>
    <property type="evidence" value="ECO:0007669"/>
    <property type="project" value="UniProtKB-ARBA"/>
</dbReference>